<dbReference type="EMBL" id="JASCZI010060421">
    <property type="protein sequence ID" value="MED6130697.1"/>
    <property type="molecule type" value="Genomic_DNA"/>
</dbReference>
<protein>
    <submittedName>
        <fullName evidence="2">Uncharacterized protein</fullName>
    </submittedName>
</protein>
<gene>
    <name evidence="2" type="ORF">PIB30_003275</name>
</gene>
<dbReference type="Proteomes" id="UP001341840">
    <property type="component" value="Unassembled WGS sequence"/>
</dbReference>
<keyword evidence="3" id="KW-1185">Reference proteome</keyword>
<organism evidence="2 3">
    <name type="scientific">Stylosanthes scabra</name>
    <dbReference type="NCBI Taxonomy" id="79078"/>
    <lineage>
        <taxon>Eukaryota</taxon>
        <taxon>Viridiplantae</taxon>
        <taxon>Streptophyta</taxon>
        <taxon>Embryophyta</taxon>
        <taxon>Tracheophyta</taxon>
        <taxon>Spermatophyta</taxon>
        <taxon>Magnoliopsida</taxon>
        <taxon>eudicotyledons</taxon>
        <taxon>Gunneridae</taxon>
        <taxon>Pentapetalae</taxon>
        <taxon>rosids</taxon>
        <taxon>fabids</taxon>
        <taxon>Fabales</taxon>
        <taxon>Fabaceae</taxon>
        <taxon>Papilionoideae</taxon>
        <taxon>50 kb inversion clade</taxon>
        <taxon>dalbergioids sensu lato</taxon>
        <taxon>Dalbergieae</taxon>
        <taxon>Pterocarpus clade</taxon>
        <taxon>Stylosanthes</taxon>
    </lineage>
</organism>
<comment type="caution">
    <text evidence="2">The sequence shown here is derived from an EMBL/GenBank/DDBJ whole genome shotgun (WGS) entry which is preliminary data.</text>
</comment>
<feature type="compositionally biased region" description="Polar residues" evidence="1">
    <location>
        <begin position="12"/>
        <end position="24"/>
    </location>
</feature>
<feature type="compositionally biased region" description="Basic and acidic residues" evidence="1">
    <location>
        <begin position="1"/>
        <end position="11"/>
    </location>
</feature>
<evidence type="ECO:0000313" key="3">
    <source>
        <dbReference type="Proteomes" id="UP001341840"/>
    </source>
</evidence>
<evidence type="ECO:0000313" key="2">
    <source>
        <dbReference type="EMBL" id="MED6130697.1"/>
    </source>
</evidence>
<proteinExistence type="predicted"/>
<reference evidence="2 3" key="1">
    <citation type="journal article" date="2023" name="Plants (Basel)">
        <title>Bridging the Gap: Combining Genomics and Transcriptomics Approaches to Understand Stylosanthes scabra, an Orphan Legume from the Brazilian Caatinga.</title>
        <authorList>
            <person name="Ferreira-Neto J.R.C."/>
            <person name="da Silva M.D."/>
            <person name="Binneck E."/>
            <person name="de Melo N.F."/>
            <person name="da Silva R.H."/>
            <person name="de Melo A.L.T.M."/>
            <person name="Pandolfi V."/>
            <person name="Bustamante F.O."/>
            <person name="Brasileiro-Vidal A.C."/>
            <person name="Benko-Iseppon A.M."/>
        </authorList>
    </citation>
    <scope>NUCLEOTIDE SEQUENCE [LARGE SCALE GENOMIC DNA]</scope>
    <source>
        <tissue evidence="2">Leaves</tissue>
    </source>
</reference>
<accession>A0ABU6S339</accession>
<name>A0ABU6S339_9FABA</name>
<evidence type="ECO:0000256" key="1">
    <source>
        <dbReference type="SAM" id="MobiDB-lite"/>
    </source>
</evidence>
<sequence length="105" mass="12559">MRNPSRERIQSEEVTSSLFPYQQPSRRRHPPTKKHCSSLEGTVSAFSRLMERREGYGIQRNTERQGQKQMIRRKRSTTRKEKEIAFGFQTRKNENHYAKELCLFV</sequence>
<feature type="compositionally biased region" description="Basic residues" evidence="1">
    <location>
        <begin position="25"/>
        <end position="36"/>
    </location>
</feature>
<feature type="region of interest" description="Disordered" evidence="1">
    <location>
        <begin position="1"/>
        <end position="38"/>
    </location>
</feature>